<dbReference type="PANTHER" id="PTHR12918">
    <property type="entry name" value="CYSTEINE DIOXYGENASE"/>
    <property type="match status" value="1"/>
</dbReference>
<feature type="compositionally biased region" description="Basic and acidic residues" evidence="7">
    <location>
        <begin position="12"/>
        <end position="23"/>
    </location>
</feature>
<evidence type="ECO:0000256" key="4">
    <source>
        <dbReference type="ARBA" id="ARBA00023002"/>
    </source>
</evidence>
<reference evidence="8" key="3">
    <citation type="submission" date="2022-12" db="EMBL/GenBank/DDBJ databases">
        <authorList>
            <person name="Sun Q."/>
            <person name="Kim S."/>
        </authorList>
    </citation>
    <scope>NUCLEOTIDE SEQUENCE</scope>
    <source>
        <strain evidence="8">KCTC 12343</strain>
    </source>
</reference>
<evidence type="ECO:0000256" key="2">
    <source>
        <dbReference type="ARBA" id="ARBA00022723"/>
    </source>
</evidence>
<dbReference type="GO" id="GO:0008198">
    <property type="term" value="F:ferrous iron binding"/>
    <property type="evidence" value="ECO:0007669"/>
    <property type="project" value="TreeGrafter"/>
</dbReference>
<gene>
    <name evidence="9" type="ORF">EYF70_13805</name>
    <name evidence="8" type="ORF">GCM10007387_22050</name>
</gene>
<evidence type="ECO:0000313" key="11">
    <source>
        <dbReference type="Proteomes" id="UP000628442"/>
    </source>
</evidence>
<dbReference type="OrthoDB" id="7059163at2"/>
<keyword evidence="4" id="KW-0560">Oxidoreductase</keyword>
<organism evidence="8 11">
    <name type="scientific">Pseudoduganella albidiflava</name>
    <dbReference type="NCBI Taxonomy" id="321983"/>
    <lineage>
        <taxon>Bacteria</taxon>
        <taxon>Pseudomonadati</taxon>
        <taxon>Pseudomonadota</taxon>
        <taxon>Betaproteobacteria</taxon>
        <taxon>Burkholderiales</taxon>
        <taxon>Oxalobacteraceae</taxon>
        <taxon>Telluria group</taxon>
        <taxon>Pseudoduganella</taxon>
    </lineage>
</organism>
<dbReference type="InterPro" id="IPR011051">
    <property type="entry name" value="RmlC_Cupin_sf"/>
</dbReference>
<dbReference type="GO" id="GO:0016702">
    <property type="term" value="F:oxidoreductase activity, acting on single donors with incorporation of molecular oxygen, incorporation of two atoms of oxygen"/>
    <property type="evidence" value="ECO:0007669"/>
    <property type="project" value="InterPro"/>
</dbReference>
<dbReference type="PANTHER" id="PTHR12918:SF1">
    <property type="entry name" value="CYSTEINE DIOXYGENASE TYPE 1"/>
    <property type="match status" value="1"/>
</dbReference>
<feature type="binding site" evidence="6">
    <location>
        <position position="167"/>
    </location>
    <ligand>
        <name>Fe cation</name>
        <dbReference type="ChEBI" id="CHEBI:24875"/>
        <note>catalytic</note>
    </ligand>
</feature>
<dbReference type="RefSeq" id="WP_131145925.1">
    <property type="nucleotide sequence ID" value="NZ_BMWV01000004.1"/>
</dbReference>
<evidence type="ECO:0000256" key="3">
    <source>
        <dbReference type="ARBA" id="ARBA00022964"/>
    </source>
</evidence>
<name>A0A411WYM3_9BURK</name>
<feature type="binding site" evidence="6">
    <location>
        <position position="116"/>
    </location>
    <ligand>
        <name>Fe cation</name>
        <dbReference type="ChEBI" id="CHEBI:24875"/>
        <note>catalytic</note>
    </ligand>
</feature>
<dbReference type="Proteomes" id="UP000292307">
    <property type="component" value="Chromosome"/>
</dbReference>
<keyword evidence="5 6" id="KW-0408">Iron</keyword>
<dbReference type="SUPFAM" id="SSF51182">
    <property type="entry name" value="RmlC-like cupins"/>
    <property type="match status" value="1"/>
</dbReference>
<dbReference type="InterPro" id="IPR014710">
    <property type="entry name" value="RmlC-like_jellyroll"/>
</dbReference>
<evidence type="ECO:0000256" key="1">
    <source>
        <dbReference type="ARBA" id="ARBA00006622"/>
    </source>
</evidence>
<reference evidence="8" key="1">
    <citation type="journal article" date="2014" name="Int. J. Syst. Evol. Microbiol.">
        <title>Complete genome sequence of Corynebacterium casei LMG S-19264T (=DSM 44701T), isolated from a smear-ripened cheese.</title>
        <authorList>
            <consortium name="US DOE Joint Genome Institute (JGI-PGF)"/>
            <person name="Walter F."/>
            <person name="Albersmeier A."/>
            <person name="Kalinowski J."/>
            <person name="Ruckert C."/>
        </authorList>
    </citation>
    <scope>NUCLEOTIDE SEQUENCE</scope>
    <source>
        <strain evidence="8">KCTC 12343</strain>
    </source>
</reference>
<accession>A0A411WYM3</accession>
<reference evidence="9 10" key="2">
    <citation type="submission" date="2019-02" db="EMBL/GenBank/DDBJ databases">
        <title>Draft Genome Sequences of Six Type Strains of the Genus Massilia.</title>
        <authorList>
            <person name="Miess H."/>
            <person name="Frediansyhah A."/>
            <person name="Gross H."/>
        </authorList>
    </citation>
    <scope>NUCLEOTIDE SEQUENCE [LARGE SCALE GENOMIC DNA]</scope>
    <source>
        <strain evidence="9 10">DSM 17472</strain>
    </source>
</reference>
<keyword evidence="3 8" id="KW-0223">Dioxygenase</keyword>
<evidence type="ECO:0000313" key="8">
    <source>
        <dbReference type="EMBL" id="GGY39617.1"/>
    </source>
</evidence>
<dbReference type="EMBL" id="CP036401">
    <property type="protein sequence ID" value="QBI01807.1"/>
    <property type="molecule type" value="Genomic_DNA"/>
</dbReference>
<keyword evidence="10" id="KW-1185">Reference proteome</keyword>
<dbReference type="InterPro" id="IPR010300">
    <property type="entry name" value="CDO_1"/>
</dbReference>
<feature type="region of interest" description="Disordered" evidence="7">
    <location>
        <begin position="1"/>
        <end position="30"/>
    </location>
</feature>
<keyword evidence="2 6" id="KW-0479">Metal-binding</keyword>
<dbReference type="AlphaFoldDB" id="A0A411WYM3"/>
<feature type="compositionally biased region" description="Polar residues" evidence="7">
    <location>
        <begin position="1"/>
        <end position="11"/>
    </location>
</feature>
<evidence type="ECO:0000256" key="7">
    <source>
        <dbReference type="SAM" id="MobiDB-lite"/>
    </source>
</evidence>
<dbReference type="Gene3D" id="1.20.5.440">
    <property type="entry name" value="ATP synthase delta/epsilon subunit, C-terminal domain"/>
    <property type="match status" value="1"/>
</dbReference>
<evidence type="ECO:0000313" key="9">
    <source>
        <dbReference type="EMBL" id="QBI01807.1"/>
    </source>
</evidence>
<dbReference type="Pfam" id="PF05995">
    <property type="entry name" value="CDO_I"/>
    <property type="match status" value="1"/>
</dbReference>
<dbReference type="Gene3D" id="2.60.120.10">
    <property type="entry name" value="Jelly Rolls"/>
    <property type="match status" value="1"/>
</dbReference>
<dbReference type="CDD" id="cd10548">
    <property type="entry name" value="cupin_CDO"/>
    <property type="match status" value="1"/>
</dbReference>
<proteinExistence type="inferred from homology"/>
<comment type="similarity">
    <text evidence="1">Belongs to the cysteine dioxygenase family.</text>
</comment>
<dbReference type="Proteomes" id="UP000628442">
    <property type="component" value="Unassembled WGS sequence"/>
</dbReference>
<sequence length="213" mass="23078">MTNQEPANQEPANHDPANHDPSSHELATPHLPAPLRDFVAGFDVLLESGADEAAIVAEGGALLRDLLRTDGWLSADAARPDPQYYRQYLLYLDPEARFSIVSFVWGPGQSTPIHDHTVWGLVGLLRGAEVSQAWRRLDDGSLVPDGPPVRLETGSVTAVSPSLGDIHQVFNAYEDRVSIGIHVYGADIGAVDRSVYTREGGRKPFRSGYANAA</sequence>
<feature type="binding site" evidence="6">
    <location>
        <position position="114"/>
    </location>
    <ligand>
        <name>Fe cation</name>
        <dbReference type="ChEBI" id="CHEBI:24875"/>
        <note>catalytic</note>
    </ligand>
</feature>
<evidence type="ECO:0000256" key="6">
    <source>
        <dbReference type="PIRSR" id="PIRSR610300-51"/>
    </source>
</evidence>
<evidence type="ECO:0000256" key="5">
    <source>
        <dbReference type="ARBA" id="ARBA00023004"/>
    </source>
</evidence>
<dbReference type="EMBL" id="BMWV01000004">
    <property type="protein sequence ID" value="GGY39617.1"/>
    <property type="molecule type" value="Genomic_DNA"/>
</dbReference>
<protein>
    <submittedName>
        <fullName evidence="8">3-mercaptopropionate dioxygenase</fullName>
    </submittedName>
    <submittedName>
        <fullName evidence="9">Cysteine dioxygenase</fullName>
    </submittedName>
</protein>
<evidence type="ECO:0000313" key="10">
    <source>
        <dbReference type="Proteomes" id="UP000292307"/>
    </source>
</evidence>